<feature type="transmembrane region" description="Helical" evidence="7">
    <location>
        <begin position="166"/>
        <end position="189"/>
    </location>
</feature>
<organism evidence="9 10">
    <name type="scientific">Agrococcus versicolor</name>
    <dbReference type="NCBI Taxonomy" id="501482"/>
    <lineage>
        <taxon>Bacteria</taxon>
        <taxon>Bacillati</taxon>
        <taxon>Actinomycetota</taxon>
        <taxon>Actinomycetes</taxon>
        <taxon>Micrococcales</taxon>
        <taxon>Microbacteriaceae</taxon>
        <taxon>Agrococcus</taxon>
    </lineage>
</organism>
<dbReference type="EMBL" id="BAAAQT010000006">
    <property type="protein sequence ID" value="GAA2174748.1"/>
    <property type="molecule type" value="Genomic_DNA"/>
</dbReference>
<evidence type="ECO:0000256" key="3">
    <source>
        <dbReference type="ARBA" id="ARBA00022475"/>
    </source>
</evidence>
<evidence type="ECO:0000313" key="9">
    <source>
        <dbReference type="EMBL" id="GAA2174748.1"/>
    </source>
</evidence>
<reference evidence="9 10" key="1">
    <citation type="journal article" date="2019" name="Int. J. Syst. Evol. Microbiol.">
        <title>The Global Catalogue of Microorganisms (GCM) 10K type strain sequencing project: providing services to taxonomists for standard genome sequencing and annotation.</title>
        <authorList>
            <consortium name="The Broad Institute Genomics Platform"/>
            <consortium name="The Broad Institute Genome Sequencing Center for Infectious Disease"/>
            <person name="Wu L."/>
            <person name="Ma J."/>
        </authorList>
    </citation>
    <scope>NUCLEOTIDE SEQUENCE [LARGE SCALE GENOMIC DNA]</scope>
    <source>
        <strain evidence="9 10">JCM 16026</strain>
    </source>
</reference>
<evidence type="ECO:0000256" key="7">
    <source>
        <dbReference type="SAM" id="Phobius"/>
    </source>
</evidence>
<evidence type="ECO:0000259" key="8">
    <source>
        <dbReference type="Pfam" id="PF09335"/>
    </source>
</evidence>
<evidence type="ECO:0000256" key="1">
    <source>
        <dbReference type="ARBA" id="ARBA00004651"/>
    </source>
</evidence>
<feature type="transmembrane region" description="Helical" evidence="7">
    <location>
        <begin position="137"/>
        <end position="160"/>
    </location>
</feature>
<keyword evidence="4 7" id="KW-0812">Transmembrane</keyword>
<name>A0ABN3AUK4_9MICO</name>
<accession>A0ABN3AUK4</accession>
<comment type="similarity">
    <text evidence="2">Belongs to the DedA family.</text>
</comment>
<dbReference type="PANTHER" id="PTHR42709:SF6">
    <property type="entry name" value="UNDECAPRENYL PHOSPHATE TRANSPORTER A"/>
    <property type="match status" value="1"/>
</dbReference>
<proteinExistence type="inferred from homology"/>
<evidence type="ECO:0000256" key="2">
    <source>
        <dbReference type="ARBA" id="ARBA00010792"/>
    </source>
</evidence>
<dbReference type="PANTHER" id="PTHR42709">
    <property type="entry name" value="ALKALINE PHOSPHATASE LIKE PROTEIN"/>
    <property type="match status" value="1"/>
</dbReference>
<dbReference type="InterPro" id="IPR051311">
    <property type="entry name" value="DedA_domain"/>
</dbReference>
<comment type="subcellular location">
    <subcellularLocation>
        <location evidence="1">Cell membrane</location>
        <topology evidence="1">Multi-pass membrane protein</topology>
    </subcellularLocation>
</comment>
<feature type="transmembrane region" description="Helical" evidence="7">
    <location>
        <begin position="56"/>
        <end position="77"/>
    </location>
</feature>
<gene>
    <name evidence="9" type="ORF">GCM10009846_21890</name>
</gene>
<evidence type="ECO:0000313" key="10">
    <source>
        <dbReference type="Proteomes" id="UP001501599"/>
    </source>
</evidence>
<dbReference type="Pfam" id="PF09335">
    <property type="entry name" value="VTT_dom"/>
    <property type="match status" value="1"/>
</dbReference>
<comment type="caution">
    <text evidence="9">The sequence shown here is derived from an EMBL/GenBank/DDBJ whole genome shotgun (WGS) entry which is preliminary data.</text>
</comment>
<feature type="transmembrane region" description="Helical" evidence="7">
    <location>
        <begin position="7"/>
        <end position="31"/>
    </location>
</feature>
<sequence length="200" mass="20150">MDAIVDVVVLLAASPWALVVVAVLCLVDSIVPPLPSEAVVVALVTLGATGHAPHPLAIGATIALAATAGDTLAYLLGRAIPSRRLLRARRVRPLARRAAALLRARGASTVVAARFVPGLRIAVNATAGALRMPVGRFVALVATGATLWATLTVAIGVSAARLLGDAPLLSAAVGALAGLAVGLCIDAVLRRRGAVRSPRA</sequence>
<keyword evidence="10" id="KW-1185">Reference proteome</keyword>
<dbReference type="RefSeq" id="WP_344343521.1">
    <property type="nucleotide sequence ID" value="NZ_BAAAQT010000006.1"/>
</dbReference>
<dbReference type="InterPro" id="IPR032816">
    <property type="entry name" value="VTT_dom"/>
</dbReference>
<protein>
    <recommendedName>
        <fullName evidence="8">VTT domain-containing protein</fullName>
    </recommendedName>
</protein>
<dbReference type="Proteomes" id="UP001501599">
    <property type="component" value="Unassembled WGS sequence"/>
</dbReference>
<keyword evidence="5 7" id="KW-1133">Transmembrane helix</keyword>
<evidence type="ECO:0000256" key="6">
    <source>
        <dbReference type="ARBA" id="ARBA00023136"/>
    </source>
</evidence>
<keyword evidence="3" id="KW-1003">Cell membrane</keyword>
<evidence type="ECO:0000256" key="5">
    <source>
        <dbReference type="ARBA" id="ARBA00022989"/>
    </source>
</evidence>
<evidence type="ECO:0000256" key="4">
    <source>
        <dbReference type="ARBA" id="ARBA00022692"/>
    </source>
</evidence>
<feature type="domain" description="VTT" evidence="8">
    <location>
        <begin position="35"/>
        <end position="157"/>
    </location>
</feature>
<keyword evidence="6 7" id="KW-0472">Membrane</keyword>